<proteinExistence type="inferred from homology"/>
<dbReference type="InterPro" id="IPR051721">
    <property type="entry name" value="Biopterin_syn/organic_redct"/>
</dbReference>
<dbReference type="PROSITE" id="PS00061">
    <property type="entry name" value="ADH_SHORT"/>
    <property type="match status" value="1"/>
</dbReference>
<dbReference type="InterPro" id="IPR002347">
    <property type="entry name" value="SDR_fam"/>
</dbReference>
<dbReference type="AlphaFoldDB" id="A0A917WPL2"/>
<dbReference type="Gene3D" id="3.40.50.720">
    <property type="entry name" value="NAD(P)-binding Rossmann-like Domain"/>
    <property type="match status" value="1"/>
</dbReference>
<evidence type="ECO:0000256" key="1">
    <source>
        <dbReference type="ARBA" id="ARBA00004496"/>
    </source>
</evidence>
<gene>
    <name evidence="6" type="ORF">GCM10007977_020170</name>
</gene>
<evidence type="ECO:0000313" key="6">
    <source>
        <dbReference type="EMBL" id="GGM18848.1"/>
    </source>
</evidence>
<dbReference type="GO" id="GO:0004757">
    <property type="term" value="F:sepiapterin reductase (NADP+) activity"/>
    <property type="evidence" value="ECO:0007669"/>
    <property type="project" value="TreeGrafter"/>
</dbReference>
<reference evidence="6" key="1">
    <citation type="journal article" date="2014" name="Int. J. Syst. Evol. Microbiol.">
        <title>Complete genome sequence of Corynebacterium casei LMG S-19264T (=DSM 44701T), isolated from a smear-ripened cheese.</title>
        <authorList>
            <consortium name="US DOE Joint Genome Institute (JGI-PGF)"/>
            <person name="Walter F."/>
            <person name="Albersmeier A."/>
            <person name="Kalinowski J."/>
            <person name="Ruckert C."/>
        </authorList>
    </citation>
    <scope>NUCLEOTIDE SEQUENCE</scope>
    <source>
        <strain evidence="6">JCM 19831</strain>
    </source>
</reference>
<evidence type="ECO:0000256" key="2">
    <source>
        <dbReference type="ARBA" id="ARBA00006484"/>
    </source>
</evidence>
<comment type="caution">
    <text evidence="6">The sequence shown here is derived from an EMBL/GenBank/DDBJ whole genome shotgun (WGS) entry which is preliminary data.</text>
</comment>
<dbReference type="Pfam" id="PF00106">
    <property type="entry name" value="adh_short"/>
    <property type="match status" value="1"/>
</dbReference>
<keyword evidence="5" id="KW-0560">Oxidoreductase</keyword>
<keyword evidence="4" id="KW-0521">NADP</keyword>
<dbReference type="GO" id="GO:0006729">
    <property type="term" value="P:tetrahydrobiopterin biosynthetic process"/>
    <property type="evidence" value="ECO:0007669"/>
    <property type="project" value="TreeGrafter"/>
</dbReference>
<dbReference type="InterPro" id="IPR036291">
    <property type="entry name" value="NAD(P)-bd_dom_sf"/>
</dbReference>
<comment type="subcellular location">
    <subcellularLocation>
        <location evidence="1">Cytoplasm</location>
    </subcellularLocation>
</comment>
<comment type="similarity">
    <text evidence="2">Belongs to the short-chain dehydrogenases/reductases (SDR) family.</text>
</comment>
<keyword evidence="7" id="KW-1185">Reference proteome</keyword>
<dbReference type="Proteomes" id="UP000642070">
    <property type="component" value="Unassembled WGS sequence"/>
</dbReference>
<keyword evidence="3" id="KW-0963">Cytoplasm</keyword>
<dbReference type="RefSeq" id="WP_190249489.1">
    <property type="nucleotide sequence ID" value="NZ_BMPI01000008.1"/>
</dbReference>
<sequence>MRAVVITGVSRGLGAALFDVSTGRGDRIFAVGRHFTAEQQQLRDERPEDVTLFSTDIADAHWLPDNDTLRGFLRGSEDVVLIHNAAVVEPIGAVGKLTTEAITNAIAVNLTAPIVLTNTFLRAAPHDARVRVLFVSSGAAHRIIDGWALYCTTKAGGETFFDAVASQVRDDDRISVVNIDPGQMDTGMQENIRRAASSGAYFPGQQHWVDAPAEGRLADPIAVAERILKEHAS</sequence>
<dbReference type="PANTHER" id="PTHR44085:SF2">
    <property type="entry name" value="SEPIAPTERIN REDUCTASE"/>
    <property type="match status" value="1"/>
</dbReference>
<dbReference type="GO" id="GO:0005737">
    <property type="term" value="C:cytoplasm"/>
    <property type="evidence" value="ECO:0007669"/>
    <property type="project" value="UniProtKB-SubCell"/>
</dbReference>
<dbReference type="EMBL" id="BMPI01000008">
    <property type="protein sequence ID" value="GGM18848.1"/>
    <property type="molecule type" value="Genomic_DNA"/>
</dbReference>
<dbReference type="SUPFAM" id="SSF51735">
    <property type="entry name" value="NAD(P)-binding Rossmann-fold domains"/>
    <property type="match status" value="1"/>
</dbReference>
<organism evidence="6 7">
    <name type="scientific">Dactylosporangium sucinum</name>
    <dbReference type="NCBI Taxonomy" id="1424081"/>
    <lineage>
        <taxon>Bacteria</taxon>
        <taxon>Bacillati</taxon>
        <taxon>Actinomycetota</taxon>
        <taxon>Actinomycetes</taxon>
        <taxon>Micromonosporales</taxon>
        <taxon>Micromonosporaceae</taxon>
        <taxon>Dactylosporangium</taxon>
    </lineage>
</organism>
<reference evidence="6" key="2">
    <citation type="submission" date="2020-09" db="EMBL/GenBank/DDBJ databases">
        <authorList>
            <person name="Sun Q."/>
            <person name="Ohkuma M."/>
        </authorList>
    </citation>
    <scope>NUCLEOTIDE SEQUENCE</scope>
    <source>
        <strain evidence="6">JCM 19831</strain>
    </source>
</reference>
<dbReference type="InterPro" id="IPR020904">
    <property type="entry name" value="Sc_DH/Rdtase_CS"/>
</dbReference>
<dbReference type="PANTHER" id="PTHR44085">
    <property type="entry name" value="SEPIAPTERIN REDUCTASE"/>
    <property type="match status" value="1"/>
</dbReference>
<evidence type="ECO:0000256" key="4">
    <source>
        <dbReference type="ARBA" id="ARBA00022857"/>
    </source>
</evidence>
<evidence type="ECO:0000313" key="7">
    <source>
        <dbReference type="Proteomes" id="UP000642070"/>
    </source>
</evidence>
<evidence type="ECO:0000256" key="5">
    <source>
        <dbReference type="ARBA" id="ARBA00023002"/>
    </source>
</evidence>
<evidence type="ECO:0000256" key="3">
    <source>
        <dbReference type="ARBA" id="ARBA00022490"/>
    </source>
</evidence>
<name>A0A917WPL2_9ACTN</name>
<dbReference type="PRINTS" id="PR00081">
    <property type="entry name" value="GDHRDH"/>
</dbReference>
<protein>
    <submittedName>
        <fullName evidence="6">Short-chain dehydrogenase</fullName>
    </submittedName>
</protein>
<accession>A0A917WPL2</accession>